<gene>
    <name evidence="1" type="ORF">O6H91_04G066400</name>
</gene>
<sequence length="961" mass="110895">MREQRPPKRFQMSLFIGNLSQSVRERDFEAAFRRYGRNHVEIKDGYGFVVFETVKDAKRALNGLQGRRICGERPSIEWAKKQIPFRKFLAENTERVAHKKSSRGEDSEERRFSRDRGLHESGKRRKAGNDEKHWPKEDCREGSSRDNSHFRDELQISENPNQDHIEHENMIYGEDDIDGDLARKGIGDLEVRNESENDSKLQKHSEDSRNRMVASIEVEGQESQQRLVDIVSDEEIRREAKAKEKHAKSRAHRSPVRDNSVNGVQRKKARIMEQERRDQSTHGKSQIGCYICGQQGHVMRNCRARVRREGYGRMRHGKNVDRGFRVSDTKKDRMYRELDTRRKYSSRRSTYSPYQDRCLRDKETNSSRLLSAAEDRDELQGQRESHSYKHHRHRHHQTKSRHDRDHDRSRKRLRKRSPSCSSWKLRRCHSVLSPSQAQSHSSFLSQSQSRSQSRPRSGSPPQSRAQPQSRSLSASKSCSPSQSRSPSHSQSRSRSLLHSSSKSLTSRSKSSNARTRSRSWQCRTLESDSASSKSHGSSSRLKSHSSRPPKSRCTSHSKSSMTHSQSPQFDEPAQHQKASQIMDSVSQAEWQSPCNSSSPCVDVLEKQAREDPRIVLATHQNVSDAKDKQVYRDMKRPPTSRALDEVNVPERHLFLPHAAEIEYHDEMQPDQCYTTDILMELKSEDKPFSLNRELTSSFEQHVLNASGDEQKNLGNDVVQCTLKEQLEKGSLSEQLEKASLSEYMNEGKGPSFIFMDDAIRTGSWYEQRLNEREAVEYVREQYRPETLIKIDEIEAYHNPKFYEGSHKKESARHAIVDWSHDKSPNMSLESSKKNFKGVEKQDSKPSEAASCKSNVVATTNILNQDQTSQSISRENIRVDHISTLDANVISTVEGILPVICQKSSHSIHFDAARLWPWEAIWIRRMKRGPVSAGNYEKRKAQNEEFGIVDSYIRSSSGWWED</sequence>
<accession>A0ACC2DXQ1</accession>
<evidence type="ECO:0000313" key="2">
    <source>
        <dbReference type="Proteomes" id="UP001162992"/>
    </source>
</evidence>
<dbReference type="Proteomes" id="UP001162992">
    <property type="component" value="Chromosome 4"/>
</dbReference>
<comment type="caution">
    <text evidence="1">The sequence shown here is derived from an EMBL/GenBank/DDBJ whole genome shotgun (WGS) entry which is preliminary data.</text>
</comment>
<protein>
    <submittedName>
        <fullName evidence="1">Uncharacterized protein</fullName>
    </submittedName>
</protein>
<proteinExistence type="predicted"/>
<reference evidence="2" key="1">
    <citation type="journal article" date="2024" name="Proc. Natl. Acad. Sci. U.S.A.">
        <title>Extraordinary preservation of gene collinearity over three hundred million years revealed in homosporous lycophytes.</title>
        <authorList>
            <person name="Li C."/>
            <person name="Wickell D."/>
            <person name="Kuo L.Y."/>
            <person name="Chen X."/>
            <person name="Nie B."/>
            <person name="Liao X."/>
            <person name="Peng D."/>
            <person name="Ji J."/>
            <person name="Jenkins J."/>
            <person name="Williams M."/>
            <person name="Shu S."/>
            <person name="Plott C."/>
            <person name="Barry K."/>
            <person name="Rajasekar S."/>
            <person name="Grimwood J."/>
            <person name="Han X."/>
            <person name="Sun S."/>
            <person name="Hou Z."/>
            <person name="He W."/>
            <person name="Dai G."/>
            <person name="Sun C."/>
            <person name="Schmutz J."/>
            <person name="Leebens-Mack J.H."/>
            <person name="Li F.W."/>
            <person name="Wang L."/>
        </authorList>
    </citation>
    <scope>NUCLEOTIDE SEQUENCE [LARGE SCALE GENOMIC DNA]</scope>
    <source>
        <strain evidence="2">cv. PW_Plant_1</strain>
    </source>
</reference>
<keyword evidence="2" id="KW-1185">Reference proteome</keyword>
<name>A0ACC2DXQ1_DIPCM</name>
<organism evidence="1 2">
    <name type="scientific">Diphasiastrum complanatum</name>
    <name type="common">Issler's clubmoss</name>
    <name type="synonym">Lycopodium complanatum</name>
    <dbReference type="NCBI Taxonomy" id="34168"/>
    <lineage>
        <taxon>Eukaryota</taxon>
        <taxon>Viridiplantae</taxon>
        <taxon>Streptophyta</taxon>
        <taxon>Embryophyta</taxon>
        <taxon>Tracheophyta</taxon>
        <taxon>Lycopodiopsida</taxon>
        <taxon>Lycopodiales</taxon>
        <taxon>Lycopodiaceae</taxon>
        <taxon>Lycopodioideae</taxon>
        <taxon>Diphasiastrum</taxon>
    </lineage>
</organism>
<dbReference type="EMBL" id="CM055095">
    <property type="protein sequence ID" value="KAJ7559031.1"/>
    <property type="molecule type" value="Genomic_DNA"/>
</dbReference>
<evidence type="ECO:0000313" key="1">
    <source>
        <dbReference type="EMBL" id="KAJ7559031.1"/>
    </source>
</evidence>